<dbReference type="InterPro" id="IPR004875">
    <property type="entry name" value="DDE_SF_endonuclease_dom"/>
</dbReference>
<dbReference type="eggNOG" id="KOG3105">
    <property type="taxonomic scope" value="Eukaryota"/>
</dbReference>
<dbReference type="InterPro" id="IPR050863">
    <property type="entry name" value="CenT-Element_Derived"/>
</dbReference>
<dbReference type="GO" id="GO:0005634">
    <property type="term" value="C:nucleus"/>
    <property type="evidence" value="ECO:0007669"/>
    <property type="project" value="TreeGrafter"/>
</dbReference>
<dbReference type="EMBL" id="AQIB01112110">
    <property type="status" value="NOT_ANNOTATED_CDS"/>
    <property type="molecule type" value="Genomic_DNA"/>
</dbReference>
<sequence>MASKCSSKKESQPSLALNHKLKIELSEESPERPLVQTGSQVVNAKEKFLKKIKSTTPINTQKVLVVQIEDLATNIPLKASKALTLLNVMKADRGEEAAEEKCEWFMRLKERTHLHNIKWQGKAVGADTKAATSYSADTAKITDQGSYTRQQIFNTDETIFNWKKMLSRTFIAKEKSMSGFKASKDRLTMSGANAACDFRLNPMIIYYSENPRDLKNYAKAALSVLYKWNNAWMTAHLFTAWFTKYFKRTVEKKKKKKKISFKILLLIDNAPSHPRADSHKEINVVFMLANTTSILQPMNRGIGIFKAYFNEIHFVTLQEDSDSSDGSGQSKLKIFWKGFIIPDAIKNIPDSWEEIKISTLTGIGKKFIPILMDDFEAFKVSVEGVTADVEEIARELELELEPEDATELLQSHEKALMDKEFPLMDKQKRGFMKSIPGEDAVNTVEMTTNNSEYYRNLVDTAVAGFERTNSNFERKMLSNSTACYREIFHERKSMRQTSLLSYFKKSLQSPQPSATTTLIRQQPSTLRQVPPPTKKPPQFADGSD</sequence>
<feature type="region of interest" description="Disordered" evidence="1">
    <location>
        <begin position="508"/>
        <end position="544"/>
    </location>
</feature>
<protein>
    <recommendedName>
        <fullName evidence="2">DDE-1 domain-containing protein</fullName>
    </recommendedName>
</protein>
<dbReference type="GeneTree" id="ENSGT00940000155163"/>
<reference evidence="3" key="2">
    <citation type="submission" date="2025-08" db="UniProtKB">
        <authorList>
            <consortium name="Ensembl"/>
        </authorList>
    </citation>
    <scope>IDENTIFICATION</scope>
</reference>
<dbReference type="Pfam" id="PF03184">
    <property type="entry name" value="DDE_1"/>
    <property type="match status" value="1"/>
</dbReference>
<dbReference type="Proteomes" id="UP000029965">
    <property type="component" value="Chromosome 4"/>
</dbReference>
<dbReference type="Bgee" id="ENSCSAG00000016963">
    <property type="expression patterns" value="Expressed in blood and 7 other cell types or tissues"/>
</dbReference>
<evidence type="ECO:0000256" key="1">
    <source>
        <dbReference type="SAM" id="MobiDB-lite"/>
    </source>
</evidence>
<dbReference type="PANTHER" id="PTHR19303">
    <property type="entry name" value="TRANSPOSON"/>
    <property type="match status" value="1"/>
</dbReference>
<dbReference type="AlphaFoldDB" id="A0A0D9RWM1"/>
<evidence type="ECO:0000313" key="3">
    <source>
        <dbReference type="Ensembl" id="ENSCSAP00000013010.1"/>
    </source>
</evidence>
<dbReference type="GO" id="GO:0003677">
    <property type="term" value="F:DNA binding"/>
    <property type="evidence" value="ECO:0007669"/>
    <property type="project" value="TreeGrafter"/>
</dbReference>
<feature type="compositionally biased region" description="Polar residues" evidence="1">
    <location>
        <begin position="508"/>
        <end position="527"/>
    </location>
</feature>
<accession>A0A0D9RWM1</accession>
<dbReference type="Ensembl" id="ENSCSAT00000015057.1">
    <property type="protein sequence ID" value="ENSCSAP00000013010.1"/>
    <property type="gene ID" value="ENSCSAG00000016963.1"/>
</dbReference>
<evidence type="ECO:0000259" key="2">
    <source>
        <dbReference type="Pfam" id="PF03184"/>
    </source>
</evidence>
<reference evidence="3 4" key="1">
    <citation type="submission" date="2014-03" db="EMBL/GenBank/DDBJ databases">
        <authorList>
            <person name="Warren W."/>
            <person name="Wilson R.K."/>
        </authorList>
    </citation>
    <scope>NUCLEOTIDE SEQUENCE</scope>
</reference>
<dbReference type="OMA" id="HYQKTHR"/>
<dbReference type="PANTHER" id="PTHR19303:SF26">
    <property type="entry name" value="TIGGER TRANSPOSABLE ELEMENT-DERIVED PROTEIN 1"/>
    <property type="match status" value="1"/>
</dbReference>
<reference evidence="3" key="3">
    <citation type="submission" date="2025-09" db="UniProtKB">
        <authorList>
            <consortium name="Ensembl"/>
        </authorList>
    </citation>
    <scope>IDENTIFICATION</scope>
</reference>
<name>A0A0D9RWM1_CHLSB</name>
<feature type="domain" description="DDE-1" evidence="2">
    <location>
        <begin position="188"/>
        <end position="361"/>
    </location>
</feature>
<evidence type="ECO:0000313" key="4">
    <source>
        <dbReference type="Proteomes" id="UP000029965"/>
    </source>
</evidence>
<proteinExistence type="predicted"/>
<keyword evidence="4" id="KW-1185">Reference proteome</keyword>
<organism evidence="3 4">
    <name type="scientific">Chlorocebus sabaeus</name>
    <name type="common">Green monkey</name>
    <name type="synonym">Simia sabaea</name>
    <dbReference type="NCBI Taxonomy" id="60711"/>
    <lineage>
        <taxon>Eukaryota</taxon>
        <taxon>Metazoa</taxon>
        <taxon>Chordata</taxon>
        <taxon>Craniata</taxon>
        <taxon>Vertebrata</taxon>
        <taxon>Euteleostomi</taxon>
        <taxon>Mammalia</taxon>
        <taxon>Eutheria</taxon>
        <taxon>Euarchontoglires</taxon>
        <taxon>Primates</taxon>
        <taxon>Haplorrhini</taxon>
        <taxon>Catarrhini</taxon>
        <taxon>Cercopithecidae</taxon>
        <taxon>Cercopithecinae</taxon>
        <taxon>Chlorocebus</taxon>
    </lineage>
</organism>